<reference evidence="1" key="1">
    <citation type="submission" date="2016-04" db="EMBL/GenBank/DDBJ databases">
        <authorList>
            <person name="Evans L.H."/>
            <person name="Alamgir A."/>
            <person name="Owens N."/>
            <person name="Weber N.D."/>
            <person name="Virtaneva K."/>
            <person name="Barbian K."/>
            <person name="Babar A."/>
            <person name="Rosenke K."/>
        </authorList>
    </citation>
    <scope>NUCLEOTIDE SEQUENCE</scope>
    <source>
        <strain evidence="1">86</strain>
    </source>
</reference>
<organism evidence="1">
    <name type="scientific">uncultured Alphaproteobacteria bacterium</name>
    <dbReference type="NCBI Taxonomy" id="91750"/>
    <lineage>
        <taxon>Bacteria</taxon>
        <taxon>Pseudomonadati</taxon>
        <taxon>Pseudomonadota</taxon>
        <taxon>Alphaproteobacteria</taxon>
        <taxon>environmental samples</taxon>
    </lineage>
</organism>
<evidence type="ECO:0008006" key="2">
    <source>
        <dbReference type="Google" id="ProtNLM"/>
    </source>
</evidence>
<accession>A0A212JPZ5</accession>
<evidence type="ECO:0000313" key="1">
    <source>
        <dbReference type="EMBL" id="SBW01471.1"/>
    </source>
</evidence>
<dbReference type="InterPro" id="IPR029063">
    <property type="entry name" value="SAM-dependent_MTases_sf"/>
</dbReference>
<dbReference type="EMBL" id="FLUO01000001">
    <property type="protein sequence ID" value="SBW01471.1"/>
    <property type="molecule type" value="Genomic_DNA"/>
</dbReference>
<name>A0A212JPZ5_9PROT</name>
<protein>
    <recommendedName>
        <fullName evidence="2">Crotonobetainyl-CoA--carnitine CoA-transferase</fullName>
    </recommendedName>
</protein>
<proteinExistence type="predicted"/>
<dbReference type="AlphaFoldDB" id="A0A212JPZ5"/>
<gene>
    <name evidence="1" type="ORF">KL86APRO_11437</name>
</gene>
<sequence>MSDIYEDTAMNDTGITTYASGDENRSRDEMAACLRRTTIPEDQVLSNLGLFLESKNLARILFMDHLYRQIVDVQGCVMEFGCRWGQNLGLFSALRGIYEPFNRHRQIVGFDTFVGFPGIADQDGGASLMREGNLATTPGYRQELETVLDLHERLNPLPHIRKFELVAGDACTELPRYLERAPHTVIALAYFDFDLYEPTLACLDLIKDRLVKGSVLGFDELNDPDSPGETLALMKAFGLRNVRLKRFPHASRVSYFVVE</sequence>
<dbReference type="Gene3D" id="3.40.50.150">
    <property type="entry name" value="Vaccinia Virus protein VP39"/>
    <property type="match status" value="1"/>
</dbReference>